<feature type="compositionally biased region" description="Basic and acidic residues" evidence="1">
    <location>
        <begin position="41"/>
        <end position="53"/>
    </location>
</feature>
<dbReference type="HOGENOM" id="CLU_552088_0_0_1"/>
<sequence>MGPQLYFLSVNHSLRKSSDRKTWELERSRALSHAAKKANRERKSKEEEQKEPEGPAVPVPYEEVQCFNKGLTSSLLDPFVTLSMDLTVEDRDLLHGYLVSVPHDFYGTSAVSPLCPVRDVTLGVLSTNQILLSWAVLYMRHRHAVLQNLDLDHDTLLLRRRQQTYNIMSSKIDDQQSAISEDAMYGLAFSALLENRIGDRETAQKHLQACLIVRQLRIQKGLTVTSYPMGTLCIPVCVQVGAPQYFRTVGEITRAGLTLQSFFRSLQEWKHICRGIFTPCSETKSTLRQHLNRSICENTTTGNRLCLGLLFTLTLASWTFHQFDDSSAEFLQLIAHCFDKNSCDGKQITSLGMVYTTYMCIDRMQSTPGRRLCTMDLWQTVELVELLMFASPDAFATVKRQLMSWLIDDAGGPYDDIFDEGILEEIEDTWLSTRQPQHGLHSLQDTSSTNNRYLPLPTNPAQAYLTPSTSAAASPNAMPSDQDAASTVLSFPTPESSLDWATSSEASDADEKLKRWQAAVLRSTASRLL</sequence>
<dbReference type="VEuPathDB" id="FungiDB:PV07_09776"/>
<dbReference type="EMBL" id="KN847045">
    <property type="protein sequence ID" value="KIW24037.1"/>
    <property type="molecule type" value="Genomic_DNA"/>
</dbReference>
<evidence type="ECO:0008006" key="4">
    <source>
        <dbReference type="Google" id="ProtNLM"/>
    </source>
</evidence>
<evidence type="ECO:0000313" key="2">
    <source>
        <dbReference type="EMBL" id="KIW24037.1"/>
    </source>
</evidence>
<organism evidence="2 3">
    <name type="scientific">Cladophialophora immunda</name>
    <dbReference type="NCBI Taxonomy" id="569365"/>
    <lineage>
        <taxon>Eukaryota</taxon>
        <taxon>Fungi</taxon>
        <taxon>Dikarya</taxon>
        <taxon>Ascomycota</taxon>
        <taxon>Pezizomycotina</taxon>
        <taxon>Eurotiomycetes</taxon>
        <taxon>Chaetothyriomycetidae</taxon>
        <taxon>Chaetothyriales</taxon>
        <taxon>Herpotrichiellaceae</taxon>
        <taxon>Cladophialophora</taxon>
    </lineage>
</organism>
<keyword evidence="3" id="KW-1185">Reference proteome</keyword>
<dbReference type="AlphaFoldDB" id="A0A0D2AGS3"/>
<feature type="compositionally biased region" description="Low complexity" evidence="1">
    <location>
        <begin position="467"/>
        <end position="480"/>
    </location>
</feature>
<name>A0A0D2AGS3_9EURO</name>
<reference evidence="2 3" key="1">
    <citation type="submission" date="2015-01" db="EMBL/GenBank/DDBJ databases">
        <title>The Genome Sequence of Cladophialophora immunda CBS83496.</title>
        <authorList>
            <consortium name="The Broad Institute Genomics Platform"/>
            <person name="Cuomo C."/>
            <person name="de Hoog S."/>
            <person name="Gorbushina A."/>
            <person name="Stielow B."/>
            <person name="Teixiera M."/>
            <person name="Abouelleil A."/>
            <person name="Chapman S.B."/>
            <person name="Priest M."/>
            <person name="Young S.K."/>
            <person name="Wortman J."/>
            <person name="Nusbaum C."/>
            <person name="Birren B."/>
        </authorList>
    </citation>
    <scope>NUCLEOTIDE SEQUENCE [LARGE SCALE GENOMIC DNA]</scope>
    <source>
        <strain evidence="2 3">CBS 83496</strain>
    </source>
</reference>
<evidence type="ECO:0000256" key="1">
    <source>
        <dbReference type="SAM" id="MobiDB-lite"/>
    </source>
</evidence>
<dbReference type="GeneID" id="27348970"/>
<feature type="compositionally biased region" description="Polar residues" evidence="1">
    <location>
        <begin position="483"/>
        <end position="506"/>
    </location>
</feature>
<accession>A0A0D2AGS3</accession>
<evidence type="ECO:0000313" key="3">
    <source>
        <dbReference type="Proteomes" id="UP000054466"/>
    </source>
</evidence>
<dbReference type="RefSeq" id="XP_016244253.1">
    <property type="nucleotide sequence ID" value="XM_016397062.1"/>
</dbReference>
<feature type="region of interest" description="Disordered" evidence="1">
    <location>
        <begin position="437"/>
        <end position="508"/>
    </location>
</feature>
<dbReference type="OrthoDB" id="3502590at2759"/>
<feature type="compositionally biased region" description="Polar residues" evidence="1">
    <location>
        <begin position="443"/>
        <end position="452"/>
    </location>
</feature>
<gene>
    <name evidence="2" type="ORF">PV07_09776</name>
</gene>
<dbReference type="Proteomes" id="UP000054466">
    <property type="component" value="Unassembled WGS sequence"/>
</dbReference>
<proteinExistence type="predicted"/>
<protein>
    <recommendedName>
        <fullName evidence="4">Transcription factor domain-containing protein</fullName>
    </recommendedName>
</protein>
<feature type="region of interest" description="Disordered" evidence="1">
    <location>
        <begin position="28"/>
        <end position="57"/>
    </location>
</feature>